<dbReference type="AlphaFoldDB" id="A0A4Y7XBJ8"/>
<evidence type="ECO:0000256" key="1">
    <source>
        <dbReference type="SAM" id="SignalP"/>
    </source>
</evidence>
<dbReference type="Proteomes" id="UP000297834">
    <property type="component" value="Unassembled WGS sequence"/>
</dbReference>
<protein>
    <recommendedName>
        <fullName evidence="4">Plug domain-containing protein</fullName>
    </recommendedName>
</protein>
<evidence type="ECO:0008006" key="4">
    <source>
        <dbReference type="Google" id="ProtNLM"/>
    </source>
</evidence>
<dbReference type="EMBL" id="SNTY01000053">
    <property type="protein sequence ID" value="TEU24867.1"/>
    <property type="molecule type" value="Genomic_DNA"/>
</dbReference>
<proteinExistence type="predicted"/>
<keyword evidence="1" id="KW-0732">Signal</keyword>
<evidence type="ECO:0000313" key="3">
    <source>
        <dbReference type="Proteomes" id="UP000297834"/>
    </source>
</evidence>
<gene>
    <name evidence="2" type="ORF">E2B99_11190</name>
</gene>
<comment type="caution">
    <text evidence="2">The sequence shown here is derived from an EMBL/GenBank/DDBJ whole genome shotgun (WGS) entry which is preliminary data.</text>
</comment>
<organism evidence="2 3">
    <name type="scientific">Alkanindiges illinoisensis</name>
    <dbReference type="NCBI Taxonomy" id="197183"/>
    <lineage>
        <taxon>Bacteria</taxon>
        <taxon>Pseudomonadati</taxon>
        <taxon>Pseudomonadota</taxon>
        <taxon>Gammaproteobacteria</taxon>
        <taxon>Moraxellales</taxon>
        <taxon>Moraxellaceae</taxon>
        <taxon>Alkanindiges</taxon>
    </lineage>
</organism>
<reference evidence="2 3" key="1">
    <citation type="submission" date="2019-03" db="EMBL/GenBank/DDBJ databases">
        <title>Alkanindiges illinoisensis: a potential pathogenic isolated from ascites of a gastric cancer patient with abdominal metastasis.</title>
        <authorList>
            <person name="Hu X."/>
            <person name="Yang B."/>
            <person name="Yan X."/>
            <person name="Lin L."/>
            <person name="Zhao H."/>
            <person name="Zhou F."/>
            <person name="Su B."/>
            <person name="Chen J."/>
            <person name="Rui Y."/>
            <person name="Wang Q."/>
            <person name="Zheng L."/>
        </authorList>
    </citation>
    <scope>NUCLEOTIDE SEQUENCE [LARGE SCALE GENOMIC DNA]</scope>
    <source>
        <strain evidence="2 3">NFYY 23406</strain>
    </source>
</reference>
<name>A0A4Y7XBJ8_9GAMM</name>
<evidence type="ECO:0000313" key="2">
    <source>
        <dbReference type="EMBL" id="TEU24867.1"/>
    </source>
</evidence>
<accession>A0A4Y7XBJ8</accession>
<feature type="chain" id="PRO_5021462281" description="Plug domain-containing protein" evidence="1">
    <location>
        <begin position="19"/>
        <end position="184"/>
    </location>
</feature>
<dbReference type="RefSeq" id="WP_166739039.1">
    <property type="nucleotide sequence ID" value="NZ_SNTY01000053.1"/>
</dbReference>
<keyword evidence="3" id="KW-1185">Reference proteome</keyword>
<dbReference type="STRING" id="1120977.GCA_000619845_00361"/>
<feature type="signal peptide" evidence="1">
    <location>
        <begin position="1"/>
        <end position="18"/>
    </location>
</feature>
<sequence length="184" mass="20547">MGIAGAGIALLVSTASYAATPLNDIELTNNFLQNNIPVSQLALDQLQSAGPTPEQTEQQLQAIDQNDRINNVFADLVRATGISNIQVSLNKKDREINYTTNNPLFGLDILNEIAVNDFGSEPYSWRWTGNFNQIFDLSQINSIYFDQSTGSYELNNIQGIVEIEASTHQGNEESKKFRRDYHVF</sequence>